<dbReference type="InterPro" id="IPR011990">
    <property type="entry name" value="TPR-like_helical_dom_sf"/>
</dbReference>
<sequence>MRPVEFNFVMSEELLVKGRRSLICGEIAQAVESFQKACEMISAEYGDLDDRLGDPNLLYGTALLELARMESTVIGNALEGVPEEESATESEDEMVEEGPEMTAEEKEDLSNKVLDAMCEQAEDEVPGIVDKSDEKTETDNGTKESKTDEQSHAEMCDDAKPSDGEVPVVSESGEGVDSGANIVETKEEKDDEEADEVDEEGDQKKEAEQGEEDKDDTEKEDDQDEITNLQLAWEVIEVAKKIFSRKTDDENRLKVAECLEKLAEISREKEDYTQALADLTECLSIRSSILSDDNREIAETHFQLGTTHAVAGDLEQASCSFMHAIECLKRHAENLKKKIPTKDDGSEEKDEINALRSSLKEVESLITDVEKRRAEVEEDRTAVQVKVGESSGVPQKSDISEKPAGDISHLIRKKRVALEIKAETNGHPTELNGNDKEIQPPKKVKLDSDKTEDSEKVNGVEDKPVAEVA</sequence>
<evidence type="ECO:0000256" key="6">
    <source>
        <dbReference type="SAM" id="Coils"/>
    </source>
</evidence>
<feature type="compositionally biased region" description="Low complexity" evidence="7">
    <location>
        <begin position="164"/>
        <end position="179"/>
    </location>
</feature>
<dbReference type="SUPFAM" id="SSF48452">
    <property type="entry name" value="TPR-like"/>
    <property type="match status" value="1"/>
</dbReference>
<dbReference type="EMBL" id="CAXLJL010000523">
    <property type="protein sequence ID" value="CAL5138749.1"/>
    <property type="molecule type" value="Genomic_DNA"/>
</dbReference>
<organism evidence="8 9">
    <name type="scientific">Calicophoron daubneyi</name>
    <name type="common">Rumen fluke</name>
    <name type="synonym">Paramphistomum daubneyi</name>
    <dbReference type="NCBI Taxonomy" id="300641"/>
    <lineage>
        <taxon>Eukaryota</taxon>
        <taxon>Metazoa</taxon>
        <taxon>Spiralia</taxon>
        <taxon>Lophotrochozoa</taxon>
        <taxon>Platyhelminthes</taxon>
        <taxon>Trematoda</taxon>
        <taxon>Digenea</taxon>
        <taxon>Plagiorchiida</taxon>
        <taxon>Pronocephalata</taxon>
        <taxon>Paramphistomoidea</taxon>
        <taxon>Paramphistomidae</taxon>
        <taxon>Calicophoron</taxon>
    </lineage>
</organism>
<dbReference type="PANTHER" id="PTHR15081">
    <property type="entry name" value="NUCLEAR AUTOANTIGENIC SPERM PROTEIN NASP -RELATED"/>
    <property type="match status" value="1"/>
</dbReference>
<evidence type="ECO:0000256" key="3">
    <source>
        <dbReference type="ARBA" id="ARBA00022737"/>
    </source>
</evidence>
<accession>A0AAV2TR57</accession>
<feature type="compositionally biased region" description="Acidic residues" evidence="7">
    <location>
        <begin position="81"/>
        <end position="99"/>
    </location>
</feature>
<comment type="caution">
    <text evidence="8">The sequence shown here is derived from an EMBL/GenBank/DDBJ whole genome shotgun (WGS) entry which is preliminary data.</text>
</comment>
<dbReference type="SMART" id="SM00028">
    <property type="entry name" value="TPR"/>
    <property type="match status" value="3"/>
</dbReference>
<dbReference type="InterPro" id="IPR019734">
    <property type="entry name" value="TPR_rpt"/>
</dbReference>
<dbReference type="Proteomes" id="UP001497525">
    <property type="component" value="Unassembled WGS sequence"/>
</dbReference>
<evidence type="ECO:0000256" key="5">
    <source>
        <dbReference type="ARBA" id="ARBA00023242"/>
    </source>
</evidence>
<gene>
    <name evidence="8" type="ORF">CDAUBV1_LOCUS13557</name>
</gene>
<keyword evidence="4" id="KW-0802">TPR repeat</keyword>
<proteinExistence type="inferred from homology"/>
<evidence type="ECO:0000256" key="1">
    <source>
        <dbReference type="ARBA" id="ARBA00004123"/>
    </source>
</evidence>
<evidence type="ECO:0000313" key="8">
    <source>
        <dbReference type="EMBL" id="CAL5138749.1"/>
    </source>
</evidence>
<evidence type="ECO:0000313" key="9">
    <source>
        <dbReference type="Proteomes" id="UP001497525"/>
    </source>
</evidence>
<name>A0AAV2TR57_CALDB</name>
<evidence type="ECO:0000256" key="4">
    <source>
        <dbReference type="ARBA" id="ARBA00022803"/>
    </source>
</evidence>
<dbReference type="Pfam" id="PF13424">
    <property type="entry name" value="TPR_12"/>
    <property type="match status" value="1"/>
</dbReference>
<comment type="subcellular location">
    <subcellularLocation>
        <location evidence="1">Nucleus</location>
    </subcellularLocation>
</comment>
<evidence type="ECO:0008006" key="10">
    <source>
        <dbReference type="Google" id="ProtNLM"/>
    </source>
</evidence>
<feature type="compositionally biased region" description="Acidic residues" evidence="7">
    <location>
        <begin position="189"/>
        <end position="201"/>
    </location>
</feature>
<comment type="similarity">
    <text evidence="2">Belongs to the NASP family.</text>
</comment>
<dbReference type="GO" id="GO:0005654">
    <property type="term" value="C:nucleoplasm"/>
    <property type="evidence" value="ECO:0007669"/>
    <property type="project" value="TreeGrafter"/>
</dbReference>
<feature type="region of interest" description="Disordered" evidence="7">
    <location>
        <begin position="80"/>
        <end position="108"/>
    </location>
</feature>
<feature type="region of interest" description="Disordered" evidence="7">
    <location>
        <begin position="122"/>
        <end position="225"/>
    </location>
</feature>
<dbReference type="AlphaFoldDB" id="A0AAV2TR57"/>
<protein>
    <recommendedName>
        <fullName evidence="10">Tetratricopeptide SHNi-TPR domain-containing protein</fullName>
    </recommendedName>
</protein>
<keyword evidence="3" id="KW-0677">Repeat</keyword>
<reference evidence="8" key="1">
    <citation type="submission" date="2024-06" db="EMBL/GenBank/DDBJ databases">
        <authorList>
            <person name="Liu X."/>
            <person name="Lenzi L."/>
            <person name="Haldenby T S."/>
            <person name="Uol C."/>
        </authorList>
    </citation>
    <scope>NUCLEOTIDE SEQUENCE</scope>
</reference>
<dbReference type="Gene3D" id="1.25.40.10">
    <property type="entry name" value="Tetratricopeptide repeat domain"/>
    <property type="match status" value="1"/>
</dbReference>
<feature type="coiled-coil region" evidence="6">
    <location>
        <begin position="255"/>
        <end position="282"/>
    </location>
</feature>
<dbReference type="GO" id="GO:0006335">
    <property type="term" value="P:DNA replication-dependent chromatin assembly"/>
    <property type="evidence" value="ECO:0007669"/>
    <property type="project" value="TreeGrafter"/>
</dbReference>
<dbReference type="InterPro" id="IPR051730">
    <property type="entry name" value="NASP-like"/>
</dbReference>
<feature type="region of interest" description="Disordered" evidence="7">
    <location>
        <begin position="377"/>
        <end position="469"/>
    </location>
</feature>
<dbReference type="GO" id="GO:0042393">
    <property type="term" value="F:histone binding"/>
    <property type="evidence" value="ECO:0007669"/>
    <property type="project" value="TreeGrafter"/>
</dbReference>
<evidence type="ECO:0000256" key="7">
    <source>
        <dbReference type="SAM" id="MobiDB-lite"/>
    </source>
</evidence>
<dbReference type="PANTHER" id="PTHR15081:SF1">
    <property type="entry name" value="NUCLEAR AUTOANTIGENIC SPERM PROTEIN"/>
    <property type="match status" value="1"/>
</dbReference>
<feature type="compositionally biased region" description="Basic and acidic residues" evidence="7">
    <location>
        <begin position="130"/>
        <end position="163"/>
    </location>
</feature>
<dbReference type="GO" id="GO:0034080">
    <property type="term" value="P:CENP-A containing chromatin assembly"/>
    <property type="evidence" value="ECO:0007669"/>
    <property type="project" value="TreeGrafter"/>
</dbReference>
<evidence type="ECO:0000256" key="2">
    <source>
        <dbReference type="ARBA" id="ARBA00008402"/>
    </source>
</evidence>
<keyword evidence="5" id="KW-0539">Nucleus</keyword>
<feature type="compositionally biased region" description="Acidic residues" evidence="7">
    <location>
        <begin position="209"/>
        <end position="225"/>
    </location>
</feature>
<feature type="compositionally biased region" description="Basic and acidic residues" evidence="7">
    <location>
        <begin position="433"/>
        <end position="469"/>
    </location>
</feature>
<keyword evidence="6" id="KW-0175">Coiled coil</keyword>